<keyword evidence="1" id="KW-0472">Membrane</keyword>
<evidence type="ECO:0000256" key="1">
    <source>
        <dbReference type="SAM" id="Phobius"/>
    </source>
</evidence>
<name>A0A8W7PP67_ANOCL</name>
<dbReference type="AlphaFoldDB" id="A0A8W7PP67"/>
<dbReference type="Proteomes" id="UP000075882">
    <property type="component" value="Unassembled WGS sequence"/>
</dbReference>
<proteinExistence type="predicted"/>
<feature type="transmembrane region" description="Helical" evidence="1">
    <location>
        <begin position="16"/>
        <end position="37"/>
    </location>
</feature>
<dbReference type="EnsemblMetazoa" id="ACOM035369-RA">
    <property type="protein sequence ID" value="ACOM035369-PA.1"/>
    <property type="gene ID" value="ACOM035369"/>
</dbReference>
<evidence type="ECO:0000313" key="2">
    <source>
        <dbReference type="EnsemblMetazoa" id="ACOM035369-PA.1"/>
    </source>
</evidence>
<protein>
    <submittedName>
        <fullName evidence="2">Uncharacterized protein</fullName>
    </submittedName>
</protein>
<sequence>MALVQRNAQQRSKLHIAAFIVYAPLFTQLVISLMQYATPAASFTVGHQSQRPSITFVIATAATADATVHWVAMGVLPFSADLPPTITGDRENWAMRRLAACMVVTDELGNAPIFSRSVSAAKPLTDHCIQKHIDTINAALLALI</sequence>
<accession>A0A8W7PP67</accession>
<keyword evidence="1" id="KW-0812">Transmembrane</keyword>
<keyword evidence="1" id="KW-1133">Transmembrane helix</keyword>
<reference evidence="2" key="1">
    <citation type="submission" date="2022-08" db="UniProtKB">
        <authorList>
            <consortium name="EnsemblMetazoa"/>
        </authorList>
    </citation>
    <scope>IDENTIFICATION</scope>
</reference>
<organism evidence="2">
    <name type="scientific">Anopheles coluzzii</name>
    <name type="common">African malaria mosquito</name>
    <dbReference type="NCBI Taxonomy" id="1518534"/>
    <lineage>
        <taxon>Eukaryota</taxon>
        <taxon>Metazoa</taxon>
        <taxon>Ecdysozoa</taxon>
        <taxon>Arthropoda</taxon>
        <taxon>Hexapoda</taxon>
        <taxon>Insecta</taxon>
        <taxon>Pterygota</taxon>
        <taxon>Neoptera</taxon>
        <taxon>Endopterygota</taxon>
        <taxon>Diptera</taxon>
        <taxon>Nematocera</taxon>
        <taxon>Culicoidea</taxon>
        <taxon>Culicidae</taxon>
        <taxon>Anophelinae</taxon>
        <taxon>Anopheles</taxon>
    </lineage>
</organism>